<organism evidence="2 3">
    <name type="scientific">Chitinophaga horti</name>
    <dbReference type="NCBI Taxonomy" id="2920382"/>
    <lineage>
        <taxon>Bacteria</taxon>
        <taxon>Pseudomonadati</taxon>
        <taxon>Bacteroidota</taxon>
        <taxon>Chitinophagia</taxon>
        <taxon>Chitinophagales</taxon>
        <taxon>Chitinophagaceae</taxon>
        <taxon>Chitinophaga</taxon>
    </lineage>
</organism>
<name>A0ABY6J3F1_9BACT</name>
<keyword evidence="3" id="KW-1185">Reference proteome</keyword>
<gene>
    <name evidence="2" type="ORF">MKQ68_03255</name>
</gene>
<reference evidence="2" key="1">
    <citation type="submission" date="2022-10" db="EMBL/GenBank/DDBJ databases">
        <title>Chitinophaga sp. nov., isolated from soil.</title>
        <authorList>
            <person name="Jeon C.O."/>
        </authorList>
    </citation>
    <scope>NUCLEOTIDE SEQUENCE</scope>
    <source>
        <strain evidence="2">R8</strain>
    </source>
</reference>
<feature type="signal peptide" evidence="1">
    <location>
        <begin position="1"/>
        <end position="19"/>
    </location>
</feature>
<feature type="chain" id="PRO_5045504583" evidence="1">
    <location>
        <begin position="20"/>
        <end position="281"/>
    </location>
</feature>
<dbReference type="RefSeq" id="WP_244841858.1">
    <property type="nucleotide sequence ID" value="NZ_CP107006.1"/>
</dbReference>
<keyword evidence="1" id="KW-0732">Signal</keyword>
<protein>
    <submittedName>
        <fullName evidence="2">Uncharacterized protein</fullName>
    </submittedName>
</protein>
<dbReference type="EMBL" id="CP107006">
    <property type="protein sequence ID" value="UYQ94108.1"/>
    <property type="molecule type" value="Genomic_DNA"/>
</dbReference>
<evidence type="ECO:0000256" key="1">
    <source>
        <dbReference type="SAM" id="SignalP"/>
    </source>
</evidence>
<proteinExistence type="predicted"/>
<evidence type="ECO:0000313" key="2">
    <source>
        <dbReference type="EMBL" id="UYQ94108.1"/>
    </source>
</evidence>
<accession>A0ABY6J3F1</accession>
<evidence type="ECO:0000313" key="3">
    <source>
        <dbReference type="Proteomes" id="UP001162741"/>
    </source>
</evidence>
<sequence length="281" mass="30580">MRAIITLSIICGCTAGAFAQSDSAQAPKKKTTLTVGVSYLNNANYYGQKAEQNMPYISASASLKLKPGLYFTGTGIRLLNDSGNVVSASAAGIGWAFNLGKKLTADLSYSHTFYPANSAFLQASNPDNFSASVAYEYWMTTAVNADYMRGKDQYDIFTSVSTEKQINLGSFGPNDLITLTPNVDVTAGTQHFYQTYVAEKRLRDSLLAILLPGYPAPEPETTTVTNTSFDIISYNLRLPLAYNRAHMMIEAAYQLSVLGKKAQTGAGTANSFFSLSFYYQF</sequence>
<dbReference type="Proteomes" id="UP001162741">
    <property type="component" value="Chromosome"/>
</dbReference>